<dbReference type="Pfam" id="PF00117">
    <property type="entry name" value="GATase"/>
    <property type="match status" value="1"/>
</dbReference>
<comment type="caution">
    <text evidence="2">The sequence shown here is derived from an EMBL/GenBank/DDBJ whole genome shotgun (WGS) entry which is preliminary data.</text>
</comment>
<dbReference type="GO" id="GO:0005829">
    <property type="term" value="C:cytosol"/>
    <property type="evidence" value="ECO:0007669"/>
    <property type="project" value="TreeGrafter"/>
</dbReference>
<sequence length="230" mass="25743">MKRILVFQSRSDPMRIEREAERFRIAVGTSAEADFLSAVDEKLAWTTPERLLAGYDGVIFGGSSEFDFDGGRTEEDPARLMSLVILSRAKNIIAHALECGVPLLGICYGHQLVANMYGGNVRNDKEQTKFGSYEVQLTESGKLDRLFKDMPDSFIAQYAHRDSVTELPEGATLLASSKGCKFSALRYGPRAYTTQFHPEVTRFDDLPLEYRDSSEASRLVSLWVERVVAT</sequence>
<protein>
    <recommendedName>
        <fullName evidence="1">Glutamine amidotransferase domain-containing protein</fullName>
    </recommendedName>
</protein>
<dbReference type="CDD" id="cd01741">
    <property type="entry name" value="GATase1_1"/>
    <property type="match status" value="1"/>
</dbReference>
<dbReference type="InterPro" id="IPR044992">
    <property type="entry name" value="ChyE-like"/>
</dbReference>
<evidence type="ECO:0000313" key="2">
    <source>
        <dbReference type="EMBL" id="OGG51150.1"/>
    </source>
</evidence>
<dbReference type="EMBL" id="MFKW01000038">
    <property type="protein sequence ID" value="OGG51150.1"/>
    <property type="molecule type" value="Genomic_DNA"/>
</dbReference>
<evidence type="ECO:0000313" key="3">
    <source>
        <dbReference type="Proteomes" id="UP000176445"/>
    </source>
</evidence>
<dbReference type="Proteomes" id="UP000176445">
    <property type="component" value="Unassembled WGS sequence"/>
</dbReference>
<dbReference type="InterPro" id="IPR029062">
    <property type="entry name" value="Class_I_gatase-like"/>
</dbReference>
<reference evidence="2 3" key="1">
    <citation type="journal article" date="2016" name="Nat. Commun.">
        <title>Thousands of microbial genomes shed light on interconnected biogeochemical processes in an aquifer system.</title>
        <authorList>
            <person name="Anantharaman K."/>
            <person name="Brown C.T."/>
            <person name="Hug L.A."/>
            <person name="Sharon I."/>
            <person name="Castelle C.J."/>
            <person name="Probst A.J."/>
            <person name="Thomas B.C."/>
            <person name="Singh A."/>
            <person name="Wilkins M.J."/>
            <person name="Karaoz U."/>
            <person name="Brodie E.L."/>
            <person name="Williams K.H."/>
            <person name="Hubbard S.S."/>
            <person name="Banfield J.F."/>
        </authorList>
    </citation>
    <scope>NUCLEOTIDE SEQUENCE [LARGE SCALE GENOMIC DNA]</scope>
</reference>
<dbReference type="PANTHER" id="PTHR42695:SF5">
    <property type="entry name" value="GLUTAMINE AMIDOTRANSFERASE YLR126C-RELATED"/>
    <property type="match status" value="1"/>
</dbReference>
<feature type="domain" description="Glutamine amidotransferase" evidence="1">
    <location>
        <begin position="89"/>
        <end position="201"/>
    </location>
</feature>
<gene>
    <name evidence="2" type="ORF">A2704_01360</name>
</gene>
<dbReference type="PANTHER" id="PTHR42695">
    <property type="entry name" value="GLUTAMINE AMIDOTRANSFERASE YLR126C-RELATED"/>
    <property type="match status" value="1"/>
</dbReference>
<dbReference type="InterPro" id="IPR017926">
    <property type="entry name" value="GATASE"/>
</dbReference>
<dbReference type="Gene3D" id="3.40.50.880">
    <property type="match status" value="1"/>
</dbReference>
<dbReference type="AlphaFoldDB" id="A0A1F6CPX4"/>
<dbReference type="SUPFAM" id="SSF52317">
    <property type="entry name" value="Class I glutamine amidotransferase-like"/>
    <property type="match status" value="1"/>
</dbReference>
<evidence type="ECO:0000259" key="1">
    <source>
        <dbReference type="Pfam" id="PF00117"/>
    </source>
</evidence>
<organism evidence="2 3">
    <name type="scientific">Candidatus Kaiserbacteria bacterium RIFCSPHIGHO2_01_FULL_54_36b</name>
    <dbReference type="NCBI Taxonomy" id="1798483"/>
    <lineage>
        <taxon>Bacteria</taxon>
        <taxon>Candidatus Kaiseribacteriota</taxon>
    </lineage>
</organism>
<proteinExistence type="predicted"/>
<name>A0A1F6CPX4_9BACT</name>
<dbReference type="PROSITE" id="PS51273">
    <property type="entry name" value="GATASE_TYPE_1"/>
    <property type="match status" value="1"/>
</dbReference>
<accession>A0A1F6CPX4</accession>